<dbReference type="InterPro" id="IPR016187">
    <property type="entry name" value="CTDL_fold"/>
</dbReference>
<dbReference type="Pfam" id="PF03781">
    <property type="entry name" value="FGE-sulfatase"/>
    <property type="match status" value="1"/>
</dbReference>
<dbReference type="PANTHER" id="PTHR23150:SF19">
    <property type="entry name" value="FORMYLGLYCINE-GENERATING ENZYME"/>
    <property type="match status" value="1"/>
</dbReference>
<evidence type="ECO:0000313" key="4">
    <source>
        <dbReference type="EMBL" id="GGA54153.1"/>
    </source>
</evidence>
<dbReference type="InterPro" id="IPR011040">
    <property type="entry name" value="Sialidase"/>
</dbReference>
<dbReference type="InterPro" id="IPR036278">
    <property type="entry name" value="Sialidase_sf"/>
</dbReference>
<accession>A0A916VZ40</accession>
<feature type="chain" id="PRO_5037134088" description="Glycoside hydrolase" evidence="1">
    <location>
        <begin position="22"/>
        <end position="782"/>
    </location>
</feature>
<dbReference type="SUPFAM" id="SSF82185">
    <property type="entry name" value="Histone H3 K4-specific methyltransferase SET7/9 N-terminal domain"/>
    <property type="match status" value="1"/>
</dbReference>
<dbReference type="EMBL" id="BMJB01000001">
    <property type="protein sequence ID" value="GGA54153.1"/>
    <property type="molecule type" value="Genomic_DNA"/>
</dbReference>
<dbReference type="SUPFAM" id="SSF56436">
    <property type="entry name" value="C-type lectin-like"/>
    <property type="match status" value="1"/>
</dbReference>
<protein>
    <recommendedName>
        <fullName evidence="6">Glycoside hydrolase</fullName>
    </recommendedName>
</protein>
<name>A0A916VZ40_9BACT</name>
<proteinExistence type="predicted"/>
<dbReference type="InterPro" id="IPR005532">
    <property type="entry name" value="SUMF_dom"/>
</dbReference>
<dbReference type="InterPro" id="IPR042095">
    <property type="entry name" value="SUMF_sf"/>
</dbReference>
<dbReference type="AlphaFoldDB" id="A0A916VZ40"/>
<dbReference type="Gene3D" id="2.120.10.10">
    <property type="match status" value="1"/>
</dbReference>
<evidence type="ECO:0000259" key="3">
    <source>
        <dbReference type="Pfam" id="PF13088"/>
    </source>
</evidence>
<dbReference type="PANTHER" id="PTHR23150">
    <property type="entry name" value="SULFATASE MODIFYING FACTOR 1, 2"/>
    <property type="match status" value="1"/>
</dbReference>
<feature type="signal peptide" evidence="1">
    <location>
        <begin position="1"/>
        <end position="21"/>
    </location>
</feature>
<evidence type="ECO:0008006" key="6">
    <source>
        <dbReference type="Google" id="ProtNLM"/>
    </source>
</evidence>
<dbReference type="GO" id="GO:0120147">
    <property type="term" value="F:formylglycine-generating oxidase activity"/>
    <property type="evidence" value="ECO:0007669"/>
    <property type="project" value="TreeGrafter"/>
</dbReference>
<reference evidence="4" key="2">
    <citation type="submission" date="2020-09" db="EMBL/GenBank/DDBJ databases">
        <authorList>
            <person name="Sun Q."/>
            <person name="Zhou Y."/>
        </authorList>
    </citation>
    <scope>NUCLEOTIDE SEQUENCE</scope>
    <source>
        <strain evidence="4">CGMCC 1.15447</strain>
    </source>
</reference>
<dbReference type="CDD" id="cd15482">
    <property type="entry name" value="Sialidase_non-viral"/>
    <property type="match status" value="1"/>
</dbReference>
<dbReference type="SUPFAM" id="SSF50939">
    <property type="entry name" value="Sialidases"/>
    <property type="match status" value="1"/>
</dbReference>
<comment type="caution">
    <text evidence="4">The sequence shown here is derived from an EMBL/GenBank/DDBJ whole genome shotgun (WGS) entry which is preliminary data.</text>
</comment>
<evidence type="ECO:0000256" key="1">
    <source>
        <dbReference type="SAM" id="SignalP"/>
    </source>
</evidence>
<gene>
    <name evidence="4" type="ORF">GCM10011507_01720</name>
</gene>
<reference evidence="4" key="1">
    <citation type="journal article" date="2014" name="Int. J. Syst. Evol. Microbiol.">
        <title>Complete genome sequence of Corynebacterium casei LMG S-19264T (=DSM 44701T), isolated from a smear-ripened cheese.</title>
        <authorList>
            <consortium name="US DOE Joint Genome Institute (JGI-PGF)"/>
            <person name="Walter F."/>
            <person name="Albersmeier A."/>
            <person name="Kalinowski J."/>
            <person name="Ruckert C."/>
        </authorList>
    </citation>
    <scope>NUCLEOTIDE SEQUENCE</scope>
    <source>
        <strain evidence="4">CGMCC 1.15447</strain>
    </source>
</reference>
<dbReference type="Gene3D" id="3.90.1580.10">
    <property type="entry name" value="paralog of FGE (formylglycine-generating enzyme)"/>
    <property type="match status" value="2"/>
</dbReference>
<dbReference type="Proteomes" id="UP000648801">
    <property type="component" value="Unassembled WGS sequence"/>
</dbReference>
<sequence length="782" mass="85760">MKLQFALVCISATLIASTAVAQDIPPVIRVKAGSFVMGADTETLPNSVTDGMGVMSQRPAHGDFDEVPRHKVTISHDFSVGVSEVTEAEFREFDPSYRTGLSAASRKPGMEPKGRSGGNPVVAVFNSYAAGISWDQAMAYCAWLTKKTGKPYRLPTEAEWEYVARAGHSGYMPPLAIDKPNAFGVENMGVGRPEWVLDWYGPYEAGAQVDPIGPTNGYTKVVRGGGLDFRHAKPGEIVPAESPYFLRAANRASMAPTYAAVDGNVGFRVVQAPMPTTKPTPEHRLFFETAVKQTVDRITEGPDPAKPWYHVHELFPELDGKSMPQNGWKLGLARGLGINYHNSAIQQLPNGDMLAAYYNSPNEEDDPDQTVLVMRRRAGSEDWDMPEPWPYFADAANAAPVIWSDPGYKSQQAKVWFFWGFPRLIGAPPFAYMTSSDNGAAWSQVSFPRFTSKIGRYVSQPINSIVRTKDGTVLMPTDSTGRDGDGNGSISAVWGTHDGGKTWYDTGGRTAGRHTTLVVAKDGKTLLGFGGKNSEIDGKMPLATSHDGGKTWSKSKTPFDELMSGERPSVIRLKSGRLFFVADYNPTHQRHLHKDGAYVALSDDDGTTWTMKRLPANILTVGYVTSTQSADGVIHIATSKNKPNYEIELNEAWILDKSAGADASEVSGPTAEVKKFTERYPGGELRAEWSAGRGADGRILLDGPEKFFYRSGRVMWSMTFRAGKKVGEEDYFRADGTRVWTKTYGADCEWTWVNFDTEGKRVATSRWRGKTLVSSDIAEAAR</sequence>
<feature type="domain" description="Sulfatase-modifying factor enzyme-like" evidence="2">
    <location>
        <begin position="25"/>
        <end position="170"/>
    </location>
</feature>
<dbReference type="RefSeq" id="WP_188757489.1">
    <property type="nucleotide sequence ID" value="NZ_BMJB01000001.1"/>
</dbReference>
<feature type="domain" description="Sialidase" evidence="3">
    <location>
        <begin position="354"/>
        <end position="636"/>
    </location>
</feature>
<keyword evidence="1" id="KW-0732">Signal</keyword>
<evidence type="ECO:0000313" key="5">
    <source>
        <dbReference type="Proteomes" id="UP000648801"/>
    </source>
</evidence>
<evidence type="ECO:0000259" key="2">
    <source>
        <dbReference type="Pfam" id="PF03781"/>
    </source>
</evidence>
<dbReference type="Pfam" id="PF13088">
    <property type="entry name" value="BNR_2"/>
    <property type="match status" value="1"/>
</dbReference>
<dbReference type="InterPro" id="IPR051043">
    <property type="entry name" value="Sulfatase_Mod_Factor_Kinase"/>
</dbReference>
<keyword evidence="5" id="KW-1185">Reference proteome</keyword>
<organism evidence="4 5">
    <name type="scientific">Edaphobacter acidisoli</name>
    <dbReference type="NCBI Taxonomy" id="2040573"/>
    <lineage>
        <taxon>Bacteria</taxon>
        <taxon>Pseudomonadati</taxon>
        <taxon>Acidobacteriota</taxon>
        <taxon>Terriglobia</taxon>
        <taxon>Terriglobales</taxon>
        <taxon>Acidobacteriaceae</taxon>
        <taxon>Edaphobacter</taxon>
    </lineage>
</organism>